<dbReference type="AlphaFoldDB" id="A0A369LMS9"/>
<dbReference type="Proteomes" id="UP000253975">
    <property type="component" value="Unassembled WGS sequence"/>
</dbReference>
<dbReference type="SUPFAM" id="SSF52540">
    <property type="entry name" value="P-loop containing nucleoside triphosphate hydrolases"/>
    <property type="match status" value="1"/>
</dbReference>
<feature type="domain" description="ABC transporter" evidence="4">
    <location>
        <begin position="5"/>
        <end position="236"/>
    </location>
</feature>
<comment type="caution">
    <text evidence="5">The sequence shown here is derived from an EMBL/GenBank/DDBJ whole genome shotgun (WGS) entry which is preliminary data.</text>
</comment>
<sequence length="293" mass="32182">MANLLEIKDAQRQIGDSFALCNVNLAVAPGEIVGFVGANGAGKTTTIRAALGLMKLDAGEVHLFGEPFGPNAPDSTQRHVRSRIGVVFDTCPYPAEFTIAQMERCLAPAFPTWDKAQFWRLAERFSLSRKAKVKDLSRGMGMKLQLAVALSHKANLLVLDEATAGLDPIARDDILATLREFATQEGRGVLLSSHITSDLDRIADRVVAIDDGRIIFNMPREEITDMAGVAHCTAEQAHTILECVEEALVERREFSCDVLVPNRFEFAEAFPEIPCDHASIEDYLRFTLKGIAQ</sequence>
<evidence type="ECO:0000256" key="2">
    <source>
        <dbReference type="ARBA" id="ARBA00022741"/>
    </source>
</evidence>
<protein>
    <submittedName>
        <fullName evidence="5">ABC transporter</fullName>
    </submittedName>
</protein>
<keyword evidence="2" id="KW-0547">Nucleotide-binding</keyword>
<name>A0A369LMS9_9ACTN</name>
<dbReference type="Pfam" id="PF00005">
    <property type="entry name" value="ABC_tran"/>
    <property type="match status" value="1"/>
</dbReference>
<dbReference type="GO" id="GO:0005524">
    <property type="term" value="F:ATP binding"/>
    <property type="evidence" value="ECO:0007669"/>
    <property type="project" value="UniProtKB-KW"/>
</dbReference>
<dbReference type="RefSeq" id="WP_114614833.1">
    <property type="nucleotide sequence ID" value="NZ_PPTO01000002.1"/>
</dbReference>
<dbReference type="InterPro" id="IPR027417">
    <property type="entry name" value="P-loop_NTPase"/>
</dbReference>
<dbReference type="PANTHER" id="PTHR42939:SF3">
    <property type="entry name" value="ABC TRANSPORTER ATP-BINDING COMPONENT"/>
    <property type="match status" value="1"/>
</dbReference>
<evidence type="ECO:0000313" key="6">
    <source>
        <dbReference type="Proteomes" id="UP000253975"/>
    </source>
</evidence>
<evidence type="ECO:0000313" key="5">
    <source>
        <dbReference type="EMBL" id="RDB60650.1"/>
    </source>
</evidence>
<dbReference type="EMBL" id="PPTO01000002">
    <property type="protein sequence ID" value="RDB60650.1"/>
    <property type="molecule type" value="Genomic_DNA"/>
</dbReference>
<dbReference type="PROSITE" id="PS50893">
    <property type="entry name" value="ABC_TRANSPORTER_2"/>
    <property type="match status" value="1"/>
</dbReference>
<gene>
    <name evidence="5" type="ORF">C1881_01850</name>
</gene>
<keyword evidence="1" id="KW-0813">Transport</keyword>
<reference evidence="5 6" key="1">
    <citation type="journal article" date="2018" name="Elife">
        <title>Discovery and characterization of a prevalent human gut bacterial enzyme sufficient for the inactivation of a family of plant toxins.</title>
        <authorList>
            <person name="Koppel N."/>
            <person name="Bisanz J.E."/>
            <person name="Pandelia M.E."/>
            <person name="Turnbaugh P.J."/>
            <person name="Balskus E.P."/>
        </authorList>
    </citation>
    <scope>NUCLEOTIDE SEQUENCE [LARGE SCALE GENOMIC DNA]</scope>
    <source>
        <strain evidence="5 6">OB21 GAM31</strain>
    </source>
</reference>
<organism evidence="5 6">
    <name type="scientific">Slackia isoflavoniconvertens</name>
    <dbReference type="NCBI Taxonomy" id="572010"/>
    <lineage>
        <taxon>Bacteria</taxon>
        <taxon>Bacillati</taxon>
        <taxon>Actinomycetota</taxon>
        <taxon>Coriobacteriia</taxon>
        <taxon>Eggerthellales</taxon>
        <taxon>Eggerthellaceae</taxon>
        <taxon>Slackia</taxon>
    </lineage>
</organism>
<dbReference type="InterPro" id="IPR003593">
    <property type="entry name" value="AAA+_ATPase"/>
</dbReference>
<dbReference type="PANTHER" id="PTHR42939">
    <property type="entry name" value="ABC TRANSPORTER ATP-BINDING PROTEIN ALBC-RELATED"/>
    <property type="match status" value="1"/>
</dbReference>
<proteinExistence type="predicted"/>
<evidence type="ECO:0000259" key="4">
    <source>
        <dbReference type="PROSITE" id="PS50893"/>
    </source>
</evidence>
<dbReference type="GO" id="GO:0016887">
    <property type="term" value="F:ATP hydrolysis activity"/>
    <property type="evidence" value="ECO:0007669"/>
    <property type="project" value="InterPro"/>
</dbReference>
<dbReference type="Gene3D" id="3.40.50.300">
    <property type="entry name" value="P-loop containing nucleotide triphosphate hydrolases"/>
    <property type="match status" value="1"/>
</dbReference>
<dbReference type="InterPro" id="IPR051782">
    <property type="entry name" value="ABC_Transporter_VariousFunc"/>
</dbReference>
<dbReference type="SMART" id="SM00382">
    <property type="entry name" value="AAA"/>
    <property type="match status" value="1"/>
</dbReference>
<dbReference type="CDD" id="cd03230">
    <property type="entry name" value="ABC_DR_subfamily_A"/>
    <property type="match status" value="1"/>
</dbReference>
<accession>A0A369LMS9</accession>
<evidence type="ECO:0000256" key="1">
    <source>
        <dbReference type="ARBA" id="ARBA00022448"/>
    </source>
</evidence>
<keyword evidence="3" id="KW-0067">ATP-binding</keyword>
<evidence type="ECO:0000256" key="3">
    <source>
        <dbReference type="ARBA" id="ARBA00022840"/>
    </source>
</evidence>
<dbReference type="InterPro" id="IPR003439">
    <property type="entry name" value="ABC_transporter-like_ATP-bd"/>
</dbReference>